<feature type="transmembrane region" description="Helical" evidence="16">
    <location>
        <begin position="232"/>
        <end position="251"/>
    </location>
</feature>
<dbReference type="InterPro" id="IPR011388">
    <property type="entry name" value="DES1/DES2"/>
</dbReference>
<dbReference type="InterPro" id="IPR004839">
    <property type="entry name" value="Aminotransferase_I/II_large"/>
</dbReference>
<proteinExistence type="inferred from homology"/>
<evidence type="ECO:0000256" key="11">
    <source>
        <dbReference type="ARBA" id="ARBA00023002"/>
    </source>
</evidence>
<comment type="cofactor">
    <cofactor evidence="1">
        <name>pyridoxal 5'-phosphate</name>
        <dbReference type="ChEBI" id="CHEBI:597326"/>
    </cofactor>
</comment>
<dbReference type="HAMAP" id="MF_01023">
    <property type="entry name" value="HisC_aminotrans_2"/>
    <property type="match status" value="1"/>
</dbReference>
<dbReference type="GO" id="GO:0030170">
    <property type="term" value="F:pyridoxal phosphate binding"/>
    <property type="evidence" value="ECO:0007669"/>
    <property type="project" value="InterPro"/>
</dbReference>
<dbReference type="Gene3D" id="3.40.640.10">
    <property type="entry name" value="Type I PLP-dependent aspartate aminotransferase-like (Major domain)"/>
    <property type="match status" value="1"/>
</dbReference>
<evidence type="ECO:0000256" key="14">
    <source>
        <dbReference type="ARBA" id="ARBA00030262"/>
    </source>
</evidence>
<dbReference type="SUPFAM" id="SSF53383">
    <property type="entry name" value="PLP-dependent transferases"/>
    <property type="match status" value="1"/>
</dbReference>
<feature type="transmembrane region" description="Helical" evidence="16">
    <location>
        <begin position="154"/>
        <end position="174"/>
    </location>
</feature>
<evidence type="ECO:0000313" key="18">
    <source>
        <dbReference type="EMBL" id="KIJ37317.1"/>
    </source>
</evidence>
<dbReference type="EC" id="1.14.19.17" evidence="5"/>
<evidence type="ECO:0000256" key="3">
    <source>
        <dbReference type="ARBA" id="ARBA00006146"/>
    </source>
</evidence>
<reference evidence="18 19" key="1">
    <citation type="submission" date="2014-06" db="EMBL/GenBank/DDBJ databases">
        <title>Evolutionary Origins and Diversification of the Mycorrhizal Mutualists.</title>
        <authorList>
            <consortium name="DOE Joint Genome Institute"/>
            <consortium name="Mycorrhizal Genomics Consortium"/>
            <person name="Kohler A."/>
            <person name="Kuo A."/>
            <person name="Nagy L.G."/>
            <person name="Floudas D."/>
            <person name="Copeland A."/>
            <person name="Barry K.W."/>
            <person name="Cichocki N."/>
            <person name="Veneault-Fourrey C."/>
            <person name="LaButti K."/>
            <person name="Lindquist E.A."/>
            <person name="Lipzen A."/>
            <person name="Lundell T."/>
            <person name="Morin E."/>
            <person name="Murat C."/>
            <person name="Riley R."/>
            <person name="Ohm R."/>
            <person name="Sun H."/>
            <person name="Tunlid A."/>
            <person name="Henrissat B."/>
            <person name="Grigoriev I.V."/>
            <person name="Hibbett D.S."/>
            <person name="Martin F."/>
        </authorList>
    </citation>
    <scope>NUCLEOTIDE SEQUENCE [LARGE SCALE GENOMIC DNA]</scope>
    <source>
        <strain evidence="18 19">SS14</strain>
    </source>
</reference>
<dbReference type="Pfam" id="PF00487">
    <property type="entry name" value="FA_desaturase"/>
    <property type="match status" value="1"/>
</dbReference>
<dbReference type="InterPro" id="IPR005861">
    <property type="entry name" value="HisP_aminotrans"/>
</dbReference>
<comment type="subcellular location">
    <subcellularLocation>
        <location evidence="2">Membrane</location>
        <topology evidence="2">Multi-pass membrane protein</topology>
    </subcellularLocation>
</comment>
<dbReference type="PANTHER" id="PTHR12879:SF8">
    <property type="entry name" value="SPHINGOLIPID DELTA(4)-DESATURASE DES1"/>
    <property type="match status" value="1"/>
</dbReference>
<evidence type="ECO:0000256" key="12">
    <source>
        <dbReference type="ARBA" id="ARBA00023098"/>
    </source>
</evidence>
<evidence type="ECO:0000256" key="1">
    <source>
        <dbReference type="ARBA" id="ARBA00001933"/>
    </source>
</evidence>
<feature type="transmembrane region" description="Helical" evidence="16">
    <location>
        <begin position="203"/>
        <end position="220"/>
    </location>
</feature>
<dbReference type="GO" id="GO:0046513">
    <property type="term" value="P:ceramide biosynthetic process"/>
    <property type="evidence" value="ECO:0007669"/>
    <property type="project" value="TreeGrafter"/>
</dbReference>
<evidence type="ECO:0000256" key="9">
    <source>
        <dbReference type="ARBA" id="ARBA00022898"/>
    </source>
</evidence>
<dbReference type="InterPro" id="IPR015424">
    <property type="entry name" value="PyrdxlP-dep_Trfase"/>
</dbReference>
<comment type="similarity">
    <text evidence="3">Belongs to the fatty acid desaturase type 1 family. DEGS subfamily.</text>
</comment>
<dbReference type="CDD" id="cd03508">
    <property type="entry name" value="Delta4-sphingolipid-FADS-like"/>
    <property type="match status" value="1"/>
</dbReference>
<keyword evidence="13 16" id="KW-0472">Membrane</keyword>
<dbReference type="GO" id="GO:0004400">
    <property type="term" value="F:histidinol-phosphate transaminase activity"/>
    <property type="evidence" value="ECO:0007669"/>
    <property type="project" value="InterPro"/>
</dbReference>
<keyword evidence="12" id="KW-0443">Lipid metabolism</keyword>
<evidence type="ECO:0000256" key="5">
    <source>
        <dbReference type="ARBA" id="ARBA00012021"/>
    </source>
</evidence>
<evidence type="ECO:0000256" key="16">
    <source>
        <dbReference type="SAM" id="Phobius"/>
    </source>
</evidence>
<evidence type="ECO:0000256" key="10">
    <source>
        <dbReference type="ARBA" id="ARBA00022989"/>
    </source>
</evidence>
<keyword evidence="7" id="KW-0808">Transferase</keyword>
<dbReference type="NCBIfam" id="TIGR01141">
    <property type="entry name" value="hisC"/>
    <property type="match status" value="1"/>
</dbReference>
<feature type="region of interest" description="Disordered" evidence="15">
    <location>
        <begin position="15"/>
        <end position="52"/>
    </location>
</feature>
<evidence type="ECO:0000313" key="19">
    <source>
        <dbReference type="Proteomes" id="UP000054279"/>
    </source>
</evidence>
<dbReference type="OrthoDB" id="200948at2759"/>
<dbReference type="Pfam" id="PF00155">
    <property type="entry name" value="Aminotran_1_2"/>
    <property type="match status" value="1"/>
</dbReference>
<dbReference type="Gene3D" id="3.90.1150.10">
    <property type="entry name" value="Aspartate Aminotransferase, domain 1"/>
    <property type="match status" value="1"/>
</dbReference>
<keyword evidence="19" id="KW-1185">Reference proteome</keyword>
<dbReference type="GO" id="GO:0016020">
    <property type="term" value="C:membrane"/>
    <property type="evidence" value="ECO:0007669"/>
    <property type="project" value="UniProtKB-SubCell"/>
</dbReference>
<evidence type="ECO:0000256" key="15">
    <source>
        <dbReference type="SAM" id="MobiDB-lite"/>
    </source>
</evidence>
<feature type="transmembrane region" description="Helical" evidence="16">
    <location>
        <begin position="114"/>
        <end position="133"/>
    </location>
</feature>
<dbReference type="GO" id="GO:0000105">
    <property type="term" value="P:L-histidine biosynthetic process"/>
    <property type="evidence" value="ECO:0007669"/>
    <property type="project" value="InterPro"/>
</dbReference>
<name>A0A0C9V6Z3_SPHS4</name>
<dbReference type="InterPro" id="IPR015422">
    <property type="entry name" value="PyrdxlP-dep_Trfase_small"/>
</dbReference>
<keyword evidence="11" id="KW-0560">Oxidoreductase</keyword>
<dbReference type="PROSITE" id="PS00599">
    <property type="entry name" value="AA_TRANSFER_CLASS_2"/>
    <property type="match status" value="1"/>
</dbReference>
<feature type="transmembrane region" description="Helical" evidence="16">
    <location>
        <begin position="257"/>
        <end position="278"/>
    </location>
</feature>
<dbReference type="SMART" id="SM01269">
    <property type="entry name" value="Lipid_DES"/>
    <property type="match status" value="1"/>
</dbReference>
<dbReference type="EMBL" id="KN837170">
    <property type="protein sequence ID" value="KIJ37317.1"/>
    <property type="molecule type" value="Genomic_DNA"/>
</dbReference>
<dbReference type="HOGENOM" id="CLU_356087_0_0_1"/>
<evidence type="ECO:0000256" key="2">
    <source>
        <dbReference type="ARBA" id="ARBA00004141"/>
    </source>
</evidence>
<evidence type="ECO:0000256" key="7">
    <source>
        <dbReference type="ARBA" id="ARBA00022679"/>
    </source>
</evidence>
<dbReference type="InterPro" id="IPR001917">
    <property type="entry name" value="Aminotrans_II_pyridoxalP_BS"/>
</dbReference>
<dbReference type="InterPro" id="IPR015421">
    <property type="entry name" value="PyrdxlP-dep_Trfase_major"/>
</dbReference>
<sequence>MSSSDANTMVDYSFFGGAETLPPTKVSSTRAPRRTAIQQPKDPKDLEMPPPQDSSDFLWLMTEEPHRSRRMAIMKAHPEVKKLMGHEPLTKYVVLCVVTLQLSMAYYLRHTSPLSLRFILLAYAIGGTANHNLFLAIHEITHNLAFKGIKANKLLAMFANLPIGVPYAVTFKGYHLEHHKQMGEDGIDTDLPTRLELLCLNNVLGKVFFCTFQILFYALRPGFVRSQKPTKWHFMNIFLELFFGYIVYMAFGPRPLIYFILSSFFAGSLHPLAGHFIAEHYLWDGLDQETYSYYGILNILAYNVGYHNEHHDFPSVPWTRLPALHELAPEFYKTLPSHPSWPMILVNFIRDNEVGIFARAKRVAKGSKKDIVPLDGGLFSFLSPSTMPIHGLENYSKASKPAHFNIENVIRPNILALLPYRCARDDYQSGILLDANENAMGHSIEATQGISVDQFVNLDLHRYPDPAQIEIKQRIAELRRIPGPEYVFLGVGSDEVIDLLIRVSCTPSKDKILITPPTYGMYTVCAQVNDVPVVKVPLITEGGAFQLNIPAIKEAVARDSSIKLIFACSPGNPTGTLIPLLDIKQILEDPKFKGIVVVDEAYIDFASKDDSTAQLVEEYSNIVVLQTLSKSFGLAAIRLGVAIAQPPLIQVLTNTKAPYNIATPSSVLALEALSPSSIESMRSKVASLISQRSSLIESLKPLAQYGLGSPIGGNNANFLLVPILDREAKKPDNTRSVKIYKELAEKRGIVVRFRGDQLGCDGCIRITVGAEEENKELLKQLEDVLKTF</sequence>
<accession>A0A0C9V6Z3</accession>
<keyword evidence="8 16" id="KW-0812">Transmembrane</keyword>
<feature type="domain" description="Sphingolipid delta4-desaturase N-terminal" evidence="17">
    <location>
        <begin position="52"/>
        <end position="90"/>
    </location>
</feature>
<protein>
    <recommendedName>
        <fullName evidence="5">sphingolipid 4-desaturase</fullName>
        <ecNumber evidence="5">1.14.19.17</ecNumber>
    </recommendedName>
    <alternativeName>
        <fullName evidence="14">Imidazole acetol-phosphate transaminase</fullName>
    </alternativeName>
</protein>
<evidence type="ECO:0000256" key="13">
    <source>
        <dbReference type="ARBA" id="ARBA00023136"/>
    </source>
</evidence>
<keyword evidence="9" id="KW-0663">Pyridoxal phosphate</keyword>
<dbReference type="GO" id="GO:0042284">
    <property type="term" value="F:sphingolipid delta-4 desaturase activity"/>
    <property type="evidence" value="ECO:0007669"/>
    <property type="project" value="UniProtKB-EC"/>
</dbReference>
<evidence type="ECO:0000256" key="6">
    <source>
        <dbReference type="ARBA" id="ARBA00022576"/>
    </source>
</evidence>
<dbReference type="CDD" id="cd00609">
    <property type="entry name" value="AAT_like"/>
    <property type="match status" value="1"/>
</dbReference>
<evidence type="ECO:0000256" key="4">
    <source>
        <dbReference type="ARBA" id="ARBA00008392"/>
    </source>
</evidence>
<dbReference type="Proteomes" id="UP000054279">
    <property type="component" value="Unassembled WGS sequence"/>
</dbReference>
<keyword evidence="10 16" id="KW-1133">Transmembrane helix</keyword>
<dbReference type="InterPro" id="IPR013866">
    <property type="entry name" value="Sphingolipid_d4-desaturase_N"/>
</dbReference>
<dbReference type="Pfam" id="PF08557">
    <property type="entry name" value="Lipid_DES"/>
    <property type="match status" value="1"/>
</dbReference>
<gene>
    <name evidence="18" type="ORF">M422DRAFT_231965</name>
</gene>
<evidence type="ECO:0000259" key="17">
    <source>
        <dbReference type="SMART" id="SM01269"/>
    </source>
</evidence>
<comment type="similarity">
    <text evidence="4">Belongs to the class-II pyridoxal-phosphate-dependent aminotransferase family.</text>
</comment>
<dbReference type="InterPro" id="IPR005804">
    <property type="entry name" value="FA_desaturase_dom"/>
</dbReference>
<organism evidence="18 19">
    <name type="scientific">Sphaerobolus stellatus (strain SS14)</name>
    <dbReference type="NCBI Taxonomy" id="990650"/>
    <lineage>
        <taxon>Eukaryota</taxon>
        <taxon>Fungi</taxon>
        <taxon>Dikarya</taxon>
        <taxon>Basidiomycota</taxon>
        <taxon>Agaricomycotina</taxon>
        <taxon>Agaricomycetes</taxon>
        <taxon>Phallomycetidae</taxon>
        <taxon>Geastrales</taxon>
        <taxon>Sphaerobolaceae</taxon>
        <taxon>Sphaerobolus</taxon>
    </lineage>
</organism>
<dbReference type="PANTHER" id="PTHR12879">
    <property type="entry name" value="SPHINGOLIPID DELTA 4 DESATURASE/C-4 HYDROXYLASE PROTEIN DES2"/>
    <property type="match status" value="1"/>
</dbReference>
<keyword evidence="6" id="KW-0032">Aminotransferase</keyword>
<evidence type="ECO:0000256" key="8">
    <source>
        <dbReference type="ARBA" id="ARBA00022692"/>
    </source>
</evidence>
<dbReference type="AlphaFoldDB" id="A0A0C9V6Z3"/>